<gene>
    <name evidence="2" type="ORF">BDW02DRAFT_356099</name>
</gene>
<accession>A0A6A5K7V0</accession>
<keyword evidence="3" id="KW-1185">Reference proteome</keyword>
<dbReference type="OrthoDB" id="3777615at2759"/>
<name>A0A6A5K7V0_9PLEO</name>
<dbReference type="Proteomes" id="UP000800040">
    <property type="component" value="Unassembled WGS sequence"/>
</dbReference>
<evidence type="ECO:0000313" key="3">
    <source>
        <dbReference type="Proteomes" id="UP000800040"/>
    </source>
</evidence>
<reference evidence="2" key="1">
    <citation type="submission" date="2020-01" db="EMBL/GenBank/DDBJ databases">
        <authorList>
            <consortium name="DOE Joint Genome Institute"/>
            <person name="Haridas S."/>
            <person name="Albert R."/>
            <person name="Binder M."/>
            <person name="Bloem J."/>
            <person name="Labutti K."/>
            <person name="Salamov A."/>
            <person name="Andreopoulos B."/>
            <person name="Baker S.E."/>
            <person name="Barry K."/>
            <person name="Bills G."/>
            <person name="Bluhm B.H."/>
            <person name="Cannon C."/>
            <person name="Castanera R."/>
            <person name="Culley D.E."/>
            <person name="Daum C."/>
            <person name="Ezra D."/>
            <person name="Gonzalez J.B."/>
            <person name="Henrissat B."/>
            <person name="Kuo A."/>
            <person name="Liang C."/>
            <person name="Lipzen A."/>
            <person name="Lutzoni F."/>
            <person name="Magnuson J."/>
            <person name="Mondo S."/>
            <person name="Nolan M."/>
            <person name="Ohm R."/>
            <person name="Pangilinan J."/>
            <person name="Park H.-J."/>
            <person name="Ramirez L."/>
            <person name="Alfaro M."/>
            <person name="Sun H."/>
            <person name="Tritt A."/>
            <person name="Yoshinaga Y."/>
            <person name="Zwiers L.-H."/>
            <person name="Turgeon B.G."/>
            <person name="Goodwin S.B."/>
            <person name="Spatafora J.W."/>
            <person name="Crous P.W."/>
            <person name="Grigoriev I.V."/>
        </authorList>
    </citation>
    <scope>NUCLEOTIDE SEQUENCE</scope>
    <source>
        <strain evidence="2">P77</strain>
    </source>
</reference>
<evidence type="ECO:0000313" key="2">
    <source>
        <dbReference type="EMBL" id="KAF1833895.1"/>
    </source>
</evidence>
<dbReference type="EMBL" id="ML975310">
    <property type="protein sequence ID" value="KAF1833895.1"/>
    <property type="molecule type" value="Genomic_DNA"/>
</dbReference>
<evidence type="ECO:0000256" key="1">
    <source>
        <dbReference type="SAM" id="MobiDB-lite"/>
    </source>
</evidence>
<proteinExistence type="predicted"/>
<protein>
    <submittedName>
        <fullName evidence="2">Uncharacterized protein</fullName>
    </submittedName>
</protein>
<dbReference type="AlphaFoldDB" id="A0A6A5K7V0"/>
<sequence>HHHAFLQRHIDSISSTPAGPPTPASTNAPSTTRETLHAVSTQLGLTSQGLDLCPHCFREMSHCNERFEFA</sequence>
<feature type="region of interest" description="Disordered" evidence="1">
    <location>
        <begin position="1"/>
        <end position="35"/>
    </location>
</feature>
<feature type="non-terminal residue" evidence="2">
    <location>
        <position position="1"/>
    </location>
</feature>
<organism evidence="2 3">
    <name type="scientific">Decorospora gaudefroyi</name>
    <dbReference type="NCBI Taxonomy" id="184978"/>
    <lineage>
        <taxon>Eukaryota</taxon>
        <taxon>Fungi</taxon>
        <taxon>Dikarya</taxon>
        <taxon>Ascomycota</taxon>
        <taxon>Pezizomycotina</taxon>
        <taxon>Dothideomycetes</taxon>
        <taxon>Pleosporomycetidae</taxon>
        <taxon>Pleosporales</taxon>
        <taxon>Pleosporineae</taxon>
        <taxon>Pleosporaceae</taxon>
        <taxon>Decorospora</taxon>
    </lineage>
</organism>